<keyword evidence="3" id="KW-0238">DNA-binding</keyword>
<dbReference type="PANTHER" id="PTHR30346:SF17">
    <property type="entry name" value="LYSR FAMILY TRANSCRIPTIONAL REGULATOR"/>
    <property type="match status" value="1"/>
</dbReference>
<sequence length="307" mass="34452">MRIWDVNFKHLQAFLAVADTLSFTHAAARLDSNQPTLTRSIRRLEEQLDVPLFHRTTRQVTLSPAGVKLRDHLQTLLPHLERALFPVSERPVLRLGFSWLLPDAWMQEAIVRFEKETGAGVELRRRDDRCAGVDQGIVDLALLRGRTTVEGMRATELDTEECVAAVPQGHPWSGRPWADWAELADYPLVFNSVSGVVGENDWPAGSRPVFTVQCHNFDECLESVATGRGISVLPDLVLRRNLHPSVRFVPLRGAPKVPISLVRPAQGAHPLADRFTAVARRVISARRSLRLPPQAARHHTERELATR</sequence>
<dbReference type="EMBL" id="BAAASL010000017">
    <property type="protein sequence ID" value="GAA2721450.1"/>
    <property type="molecule type" value="Genomic_DNA"/>
</dbReference>
<organism evidence="6 7">
    <name type="scientific">Streptomyces luteosporeus</name>
    <dbReference type="NCBI Taxonomy" id="173856"/>
    <lineage>
        <taxon>Bacteria</taxon>
        <taxon>Bacillati</taxon>
        <taxon>Actinomycetota</taxon>
        <taxon>Actinomycetes</taxon>
        <taxon>Kitasatosporales</taxon>
        <taxon>Streptomycetaceae</taxon>
        <taxon>Streptomyces</taxon>
    </lineage>
</organism>
<dbReference type="PRINTS" id="PR00039">
    <property type="entry name" value="HTHLYSR"/>
</dbReference>
<dbReference type="SUPFAM" id="SSF46785">
    <property type="entry name" value="Winged helix' DNA-binding domain"/>
    <property type="match status" value="1"/>
</dbReference>
<dbReference type="Pfam" id="PF03466">
    <property type="entry name" value="LysR_substrate"/>
    <property type="match status" value="1"/>
</dbReference>
<comment type="similarity">
    <text evidence="1">Belongs to the LysR transcriptional regulatory family.</text>
</comment>
<dbReference type="Pfam" id="PF00126">
    <property type="entry name" value="HTH_1"/>
    <property type="match status" value="1"/>
</dbReference>
<name>A0ABN3U0W5_9ACTN</name>
<evidence type="ECO:0000313" key="7">
    <source>
        <dbReference type="Proteomes" id="UP001500886"/>
    </source>
</evidence>
<dbReference type="Proteomes" id="UP001500886">
    <property type="component" value="Unassembled WGS sequence"/>
</dbReference>
<dbReference type="Gene3D" id="3.40.190.10">
    <property type="entry name" value="Periplasmic binding protein-like II"/>
    <property type="match status" value="2"/>
</dbReference>
<comment type="caution">
    <text evidence="6">The sequence shown here is derived from an EMBL/GenBank/DDBJ whole genome shotgun (WGS) entry which is preliminary data.</text>
</comment>
<keyword evidence="4" id="KW-0804">Transcription</keyword>
<dbReference type="PROSITE" id="PS50931">
    <property type="entry name" value="HTH_LYSR"/>
    <property type="match status" value="1"/>
</dbReference>
<dbReference type="SUPFAM" id="SSF53850">
    <property type="entry name" value="Periplasmic binding protein-like II"/>
    <property type="match status" value="1"/>
</dbReference>
<dbReference type="InterPro" id="IPR036390">
    <property type="entry name" value="WH_DNA-bd_sf"/>
</dbReference>
<evidence type="ECO:0000259" key="5">
    <source>
        <dbReference type="PROSITE" id="PS50931"/>
    </source>
</evidence>
<dbReference type="InterPro" id="IPR005119">
    <property type="entry name" value="LysR_subst-bd"/>
</dbReference>
<dbReference type="RefSeq" id="WP_344437197.1">
    <property type="nucleotide sequence ID" value="NZ_BAAASL010000017.1"/>
</dbReference>
<evidence type="ECO:0000256" key="4">
    <source>
        <dbReference type="ARBA" id="ARBA00023163"/>
    </source>
</evidence>
<accession>A0ABN3U0W5</accession>
<feature type="domain" description="HTH lysR-type" evidence="5">
    <location>
        <begin position="6"/>
        <end position="63"/>
    </location>
</feature>
<gene>
    <name evidence="6" type="ORF">GCM10010315_44290</name>
</gene>
<dbReference type="InterPro" id="IPR000847">
    <property type="entry name" value="LysR_HTH_N"/>
</dbReference>
<keyword evidence="7" id="KW-1185">Reference proteome</keyword>
<dbReference type="Gene3D" id="1.10.10.10">
    <property type="entry name" value="Winged helix-like DNA-binding domain superfamily/Winged helix DNA-binding domain"/>
    <property type="match status" value="1"/>
</dbReference>
<evidence type="ECO:0000256" key="1">
    <source>
        <dbReference type="ARBA" id="ARBA00009437"/>
    </source>
</evidence>
<protein>
    <submittedName>
        <fullName evidence="6">LysR family transcriptional regulator</fullName>
    </submittedName>
</protein>
<keyword evidence="2" id="KW-0805">Transcription regulation</keyword>
<proteinExistence type="inferred from homology"/>
<dbReference type="InterPro" id="IPR036388">
    <property type="entry name" value="WH-like_DNA-bd_sf"/>
</dbReference>
<evidence type="ECO:0000256" key="3">
    <source>
        <dbReference type="ARBA" id="ARBA00023125"/>
    </source>
</evidence>
<evidence type="ECO:0000313" key="6">
    <source>
        <dbReference type="EMBL" id="GAA2721450.1"/>
    </source>
</evidence>
<dbReference type="PANTHER" id="PTHR30346">
    <property type="entry name" value="TRANSCRIPTIONAL DUAL REGULATOR HCAR-RELATED"/>
    <property type="match status" value="1"/>
</dbReference>
<evidence type="ECO:0000256" key="2">
    <source>
        <dbReference type="ARBA" id="ARBA00023015"/>
    </source>
</evidence>
<reference evidence="6 7" key="1">
    <citation type="journal article" date="2019" name="Int. J. Syst. Evol. Microbiol.">
        <title>The Global Catalogue of Microorganisms (GCM) 10K type strain sequencing project: providing services to taxonomists for standard genome sequencing and annotation.</title>
        <authorList>
            <consortium name="The Broad Institute Genomics Platform"/>
            <consortium name="The Broad Institute Genome Sequencing Center for Infectious Disease"/>
            <person name="Wu L."/>
            <person name="Ma J."/>
        </authorList>
    </citation>
    <scope>NUCLEOTIDE SEQUENCE [LARGE SCALE GENOMIC DNA]</scope>
    <source>
        <strain evidence="6 7">JCM 4542</strain>
    </source>
</reference>